<dbReference type="GO" id="GO:0016607">
    <property type="term" value="C:nuclear speck"/>
    <property type="evidence" value="ECO:0007669"/>
    <property type="project" value="UniProtKB-SubCell"/>
</dbReference>
<dbReference type="Gene3D" id="1.10.30.10">
    <property type="entry name" value="High mobility group box domain"/>
    <property type="match status" value="1"/>
</dbReference>
<evidence type="ECO:0000313" key="16">
    <source>
        <dbReference type="RefSeq" id="XP_018335060.1"/>
    </source>
</evidence>
<keyword evidence="8" id="KW-0010">Activator</keyword>
<evidence type="ECO:0000256" key="11">
    <source>
        <dbReference type="ARBA" id="ARBA00045821"/>
    </source>
</evidence>
<dbReference type="GO" id="GO:0000978">
    <property type="term" value="F:RNA polymerase II cis-regulatory region sequence-specific DNA binding"/>
    <property type="evidence" value="ECO:0007669"/>
    <property type="project" value="TreeGrafter"/>
</dbReference>
<comment type="similarity">
    <text evidence="2">Belongs to the SRY family.</text>
</comment>
<dbReference type="KEGG" id="apln:108743956"/>
<dbReference type="InterPro" id="IPR009071">
    <property type="entry name" value="HMG_box_dom"/>
</dbReference>
<dbReference type="SMART" id="SM00398">
    <property type="entry name" value="HMG"/>
    <property type="match status" value="1"/>
</dbReference>
<dbReference type="RefSeq" id="XP_018335060.1">
    <property type="nucleotide sequence ID" value="XM_018479558.1"/>
</dbReference>
<dbReference type="STRING" id="224129.A0A1W4XRM0"/>
<evidence type="ECO:0000256" key="8">
    <source>
        <dbReference type="ARBA" id="ARBA00023159"/>
    </source>
</evidence>
<evidence type="ECO:0000256" key="12">
    <source>
        <dbReference type="PROSITE-ProRule" id="PRU00267"/>
    </source>
</evidence>
<dbReference type="Pfam" id="PF00505">
    <property type="entry name" value="HMG_box"/>
    <property type="match status" value="1"/>
</dbReference>
<name>A0A1W4XRM0_AGRPL</name>
<dbReference type="GO" id="GO:0005516">
    <property type="term" value="F:calmodulin binding"/>
    <property type="evidence" value="ECO:0007669"/>
    <property type="project" value="UniProtKB-KW"/>
</dbReference>
<feature type="region of interest" description="Disordered" evidence="13">
    <location>
        <begin position="1"/>
        <end position="20"/>
    </location>
</feature>
<keyword evidence="5" id="KW-0112">Calmodulin-binding</keyword>
<dbReference type="PANTHER" id="PTHR10270:SF161">
    <property type="entry name" value="SEX-DETERMINING REGION Y PROTEIN"/>
    <property type="match status" value="1"/>
</dbReference>
<evidence type="ECO:0000256" key="7">
    <source>
        <dbReference type="ARBA" id="ARBA00023125"/>
    </source>
</evidence>
<feature type="DNA-binding region" description="HMG box" evidence="12">
    <location>
        <begin position="1"/>
        <end position="61"/>
    </location>
</feature>
<feature type="domain" description="HMG box" evidence="14">
    <location>
        <begin position="1"/>
        <end position="61"/>
    </location>
</feature>
<keyword evidence="6" id="KW-0726">Sexual differentiation</keyword>
<evidence type="ECO:0000256" key="5">
    <source>
        <dbReference type="ARBA" id="ARBA00022860"/>
    </source>
</evidence>
<keyword evidence="15" id="KW-1185">Reference proteome</keyword>
<keyword evidence="12" id="KW-0539">Nucleus</keyword>
<dbReference type="GO" id="GO:0001228">
    <property type="term" value="F:DNA-binding transcription activator activity, RNA polymerase II-specific"/>
    <property type="evidence" value="ECO:0007669"/>
    <property type="project" value="TreeGrafter"/>
</dbReference>
<proteinExistence type="inferred from homology"/>
<evidence type="ECO:0000259" key="14">
    <source>
        <dbReference type="PROSITE" id="PS50118"/>
    </source>
</evidence>
<dbReference type="GO" id="GO:0030154">
    <property type="term" value="P:cell differentiation"/>
    <property type="evidence" value="ECO:0007669"/>
    <property type="project" value="UniProtKB-KW"/>
</dbReference>
<reference evidence="16" key="1">
    <citation type="submission" date="2025-08" db="UniProtKB">
        <authorList>
            <consortium name="RefSeq"/>
        </authorList>
    </citation>
    <scope>IDENTIFICATION</scope>
    <source>
        <tissue evidence="16">Entire body</tissue>
    </source>
</reference>
<evidence type="ECO:0000256" key="4">
    <source>
        <dbReference type="ARBA" id="ARBA00022782"/>
    </source>
</evidence>
<keyword evidence="9" id="KW-0804">Transcription</keyword>
<keyword evidence="7 12" id="KW-0238">DNA-binding</keyword>
<dbReference type="AlphaFoldDB" id="A0A1W4XRM0"/>
<evidence type="ECO:0000256" key="13">
    <source>
        <dbReference type="SAM" id="MobiDB-lite"/>
    </source>
</evidence>
<evidence type="ECO:0000313" key="15">
    <source>
        <dbReference type="Proteomes" id="UP000192223"/>
    </source>
</evidence>
<dbReference type="PANTHER" id="PTHR10270">
    <property type="entry name" value="SOX TRANSCRIPTION FACTOR"/>
    <property type="match status" value="1"/>
</dbReference>
<dbReference type="GO" id="GO:0007548">
    <property type="term" value="P:sex differentiation"/>
    <property type="evidence" value="ECO:0007669"/>
    <property type="project" value="UniProtKB-KW"/>
</dbReference>
<comment type="function">
    <text evidence="11">Transcriptional regulator that controls a genetic switch in male development. It is necessary and sufficient for initiating male sex determination by directing the development of supporting cell precursors (pre-Sertoli cells) as Sertoli rather than granulosa cells. Involved in different aspects of gene regulation including promoter activation or repression. Binds to the DNA consensus sequence 5'-[AT]AACAA[AT]-3'. SRY HMG box recognizes DNA by partial intercalation in the minor groove and promotes DNA bending. Also involved in pre-mRNA splicing. In male adult brain involved in the maintenance of motor functions of dopaminergic neurons.</text>
</comment>
<accession>A0A1W4XRM0</accession>
<dbReference type="OrthoDB" id="6247875at2759"/>
<organism evidence="15 16">
    <name type="scientific">Agrilus planipennis</name>
    <name type="common">Emerald ash borer</name>
    <name type="synonym">Agrilus marcopoli</name>
    <dbReference type="NCBI Taxonomy" id="224129"/>
    <lineage>
        <taxon>Eukaryota</taxon>
        <taxon>Metazoa</taxon>
        <taxon>Ecdysozoa</taxon>
        <taxon>Arthropoda</taxon>
        <taxon>Hexapoda</taxon>
        <taxon>Insecta</taxon>
        <taxon>Pterygota</taxon>
        <taxon>Neoptera</taxon>
        <taxon>Endopterygota</taxon>
        <taxon>Coleoptera</taxon>
        <taxon>Polyphaga</taxon>
        <taxon>Elateriformia</taxon>
        <taxon>Buprestoidea</taxon>
        <taxon>Buprestidae</taxon>
        <taxon>Agrilinae</taxon>
        <taxon>Agrilus</taxon>
    </lineage>
</organism>
<comment type="subcellular location">
    <subcellularLocation>
        <location evidence="1">Nucleus speckle</location>
    </subcellularLocation>
</comment>
<protein>
    <recommendedName>
        <fullName evidence="3">Sex-determining region Y protein</fullName>
    </recommendedName>
    <alternativeName>
        <fullName evidence="10">Testis-determining factor</fullName>
    </alternativeName>
</protein>
<evidence type="ECO:0000256" key="1">
    <source>
        <dbReference type="ARBA" id="ARBA00004324"/>
    </source>
</evidence>
<dbReference type="InterPro" id="IPR036910">
    <property type="entry name" value="HMG_box_dom_sf"/>
</dbReference>
<dbReference type="PROSITE" id="PS50118">
    <property type="entry name" value="HMG_BOX_2"/>
    <property type="match status" value="1"/>
</dbReference>
<feature type="compositionally biased region" description="Basic and acidic residues" evidence="13">
    <location>
        <begin position="1"/>
        <end position="12"/>
    </location>
</feature>
<dbReference type="Proteomes" id="UP000192223">
    <property type="component" value="Unplaced"/>
</dbReference>
<evidence type="ECO:0000256" key="10">
    <source>
        <dbReference type="ARBA" id="ARBA00032498"/>
    </source>
</evidence>
<evidence type="ECO:0000256" key="6">
    <source>
        <dbReference type="ARBA" id="ARBA00022928"/>
    </source>
</evidence>
<sequence>MLYANENRKKMAEQFPQESNKDISKRLGKSWKCLDESEKVKYFAKAKDIGVEHKKRYPTPQLHILKYNQCIIS</sequence>
<evidence type="ECO:0000256" key="2">
    <source>
        <dbReference type="ARBA" id="ARBA00005998"/>
    </source>
</evidence>
<dbReference type="SUPFAM" id="SSF47095">
    <property type="entry name" value="HMG-box"/>
    <property type="match status" value="1"/>
</dbReference>
<gene>
    <name evidence="16" type="primary">LOC108743956</name>
</gene>
<keyword evidence="4" id="KW-0221">Differentiation</keyword>
<evidence type="ECO:0000256" key="3">
    <source>
        <dbReference type="ARBA" id="ARBA00019052"/>
    </source>
</evidence>
<dbReference type="InterPro" id="IPR050140">
    <property type="entry name" value="SRY-related_HMG-box_TF-like"/>
</dbReference>
<dbReference type="GeneID" id="108743956"/>
<evidence type="ECO:0000256" key="9">
    <source>
        <dbReference type="ARBA" id="ARBA00023163"/>
    </source>
</evidence>
<dbReference type="InParanoid" id="A0A1W4XRM0"/>